<protein>
    <submittedName>
        <fullName evidence="2">Uncharacterized protein</fullName>
    </submittedName>
</protein>
<dbReference type="AlphaFoldDB" id="A0A2P5EJL2"/>
<feature type="non-terminal residue" evidence="2">
    <location>
        <position position="1"/>
    </location>
</feature>
<gene>
    <name evidence="2" type="ORF">TorRG33x02_184670</name>
</gene>
<organism evidence="2 3">
    <name type="scientific">Trema orientale</name>
    <name type="common">Charcoal tree</name>
    <name type="synonym">Celtis orientalis</name>
    <dbReference type="NCBI Taxonomy" id="63057"/>
    <lineage>
        <taxon>Eukaryota</taxon>
        <taxon>Viridiplantae</taxon>
        <taxon>Streptophyta</taxon>
        <taxon>Embryophyta</taxon>
        <taxon>Tracheophyta</taxon>
        <taxon>Spermatophyta</taxon>
        <taxon>Magnoliopsida</taxon>
        <taxon>eudicotyledons</taxon>
        <taxon>Gunneridae</taxon>
        <taxon>Pentapetalae</taxon>
        <taxon>rosids</taxon>
        <taxon>fabids</taxon>
        <taxon>Rosales</taxon>
        <taxon>Cannabaceae</taxon>
        <taxon>Trema</taxon>
    </lineage>
</organism>
<evidence type="ECO:0000313" key="3">
    <source>
        <dbReference type="Proteomes" id="UP000237000"/>
    </source>
</evidence>
<reference evidence="3" key="1">
    <citation type="submission" date="2016-06" db="EMBL/GenBank/DDBJ databases">
        <title>Parallel loss of symbiosis genes in relatives of nitrogen-fixing non-legume Parasponia.</title>
        <authorList>
            <person name="Van Velzen R."/>
            <person name="Holmer R."/>
            <person name="Bu F."/>
            <person name="Rutten L."/>
            <person name="Van Zeijl A."/>
            <person name="Liu W."/>
            <person name="Santuari L."/>
            <person name="Cao Q."/>
            <person name="Sharma T."/>
            <person name="Shen D."/>
            <person name="Roswanjaya Y."/>
            <person name="Wardhani T."/>
            <person name="Kalhor M.S."/>
            <person name="Jansen J."/>
            <person name="Van den Hoogen J."/>
            <person name="Gungor B."/>
            <person name="Hartog M."/>
            <person name="Hontelez J."/>
            <person name="Verver J."/>
            <person name="Yang W.-C."/>
            <person name="Schijlen E."/>
            <person name="Repin R."/>
            <person name="Schilthuizen M."/>
            <person name="Schranz E."/>
            <person name="Heidstra R."/>
            <person name="Miyata K."/>
            <person name="Fedorova E."/>
            <person name="Kohlen W."/>
            <person name="Bisseling T."/>
            <person name="Smit S."/>
            <person name="Geurts R."/>
        </authorList>
    </citation>
    <scope>NUCLEOTIDE SEQUENCE [LARGE SCALE GENOMIC DNA]</scope>
    <source>
        <strain evidence="3">cv. RG33-2</strain>
    </source>
</reference>
<evidence type="ECO:0000256" key="1">
    <source>
        <dbReference type="SAM" id="Phobius"/>
    </source>
</evidence>
<keyword evidence="1" id="KW-1133">Transmembrane helix</keyword>
<accession>A0A2P5EJL2</accession>
<keyword evidence="3" id="KW-1185">Reference proteome</keyword>
<feature type="transmembrane region" description="Helical" evidence="1">
    <location>
        <begin position="77"/>
        <end position="97"/>
    </location>
</feature>
<dbReference type="Proteomes" id="UP000237000">
    <property type="component" value="Unassembled WGS sequence"/>
</dbReference>
<proteinExistence type="predicted"/>
<comment type="caution">
    <text evidence="2">The sequence shown here is derived from an EMBL/GenBank/DDBJ whole genome shotgun (WGS) entry which is preliminary data.</text>
</comment>
<name>A0A2P5EJL2_TREOI</name>
<keyword evidence="1" id="KW-0472">Membrane</keyword>
<sequence length="102" mass="11109">AYNNISTNGVSTIHGKNGLKGNAVYITGARATTRQKAVIIVEGPAVVELVVAAVEVEAVVASNQEMRRSLSKPTYQLMALPVWICDHVISWWLGIYVKIDSR</sequence>
<dbReference type="InParanoid" id="A0A2P5EJL2"/>
<keyword evidence="1" id="KW-0812">Transmembrane</keyword>
<evidence type="ECO:0000313" key="2">
    <source>
        <dbReference type="EMBL" id="PON85737.1"/>
    </source>
</evidence>
<dbReference type="EMBL" id="JXTC01000143">
    <property type="protein sequence ID" value="PON85737.1"/>
    <property type="molecule type" value="Genomic_DNA"/>
</dbReference>